<dbReference type="AlphaFoldDB" id="A0A4R5U9W1"/>
<reference evidence="2 3" key="1">
    <citation type="submission" date="2019-03" db="EMBL/GenBank/DDBJ databases">
        <title>Rhizobium sp. nov., an bacterium isolated from biocrust in Mu Us Desert.</title>
        <authorList>
            <person name="Lixiong L."/>
        </authorList>
    </citation>
    <scope>NUCLEOTIDE SEQUENCE [LARGE SCALE GENOMIC DNA]</scope>
    <source>
        <strain evidence="2 3">SPY-1</strain>
    </source>
</reference>
<name>A0A4R5U9W1_9HYPH</name>
<feature type="region of interest" description="Disordered" evidence="1">
    <location>
        <begin position="223"/>
        <end position="250"/>
    </location>
</feature>
<sequence length="250" mass="28633">MIEVRMGMTVREFIERNHLQVGPWKAQEYVVDANDIGDWMPIQFTDHWIALHVLDAEQSFELPPGRTLHVSQEAGRISGVALRPFAQPRLLDEMREYIVGLLTQLEAKGWQPTLAIKVPSQVEDFDAGGKSSFADMKSPSGNILQMNLRDYGLAPKQESFIFKFDPNPKPAEQSRTYLLQVTVDSTQEMRGYGDLIYPRRIFESGDVTKPLPLRYWLEDPDWTPEKAGMIPTKPEERSNAESSKWKMPPR</sequence>
<evidence type="ECO:0000313" key="2">
    <source>
        <dbReference type="EMBL" id="TDK31277.1"/>
    </source>
</evidence>
<protein>
    <submittedName>
        <fullName evidence="2">Uncharacterized protein</fullName>
    </submittedName>
</protein>
<evidence type="ECO:0000256" key="1">
    <source>
        <dbReference type="SAM" id="MobiDB-lite"/>
    </source>
</evidence>
<dbReference type="EMBL" id="SMTL01000007">
    <property type="protein sequence ID" value="TDK31277.1"/>
    <property type="molecule type" value="Genomic_DNA"/>
</dbReference>
<dbReference type="RefSeq" id="WP_133317993.1">
    <property type="nucleotide sequence ID" value="NZ_SMTL01000007.1"/>
</dbReference>
<dbReference type="OrthoDB" id="8359837at2"/>
<dbReference type="Proteomes" id="UP000295238">
    <property type="component" value="Unassembled WGS sequence"/>
</dbReference>
<evidence type="ECO:0000313" key="3">
    <source>
        <dbReference type="Proteomes" id="UP000295238"/>
    </source>
</evidence>
<organism evidence="2 3">
    <name type="scientific">Rhizobium deserti</name>
    <dbReference type="NCBI Taxonomy" id="2547961"/>
    <lineage>
        <taxon>Bacteria</taxon>
        <taxon>Pseudomonadati</taxon>
        <taxon>Pseudomonadota</taxon>
        <taxon>Alphaproteobacteria</taxon>
        <taxon>Hyphomicrobiales</taxon>
        <taxon>Rhizobiaceae</taxon>
        <taxon>Rhizobium/Agrobacterium group</taxon>
        <taxon>Rhizobium</taxon>
    </lineage>
</organism>
<comment type="caution">
    <text evidence="2">The sequence shown here is derived from an EMBL/GenBank/DDBJ whole genome shotgun (WGS) entry which is preliminary data.</text>
</comment>
<proteinExistence type="predicted"/>
<keyword evidence="3" id="KW-1185">Reference proteome</keyword>
<gene>
    <name evidence="2" type="ORF">E2F50_20260</name>
</gene>
<accession>A0A4R5U9W1</accession>